<evidence type="ECO:0000256" key="2">
    <source>
        <dbReference type="SAM" id="SignalP"/>
    </source>
</evidence>
<feature type="signal peptide" evidence="2">
    <location>
        <begin position="1"/>
        <end position="17"/>
    </location>
</feature>
<dbReference type="EMBL" id="CAJNDS010001003">
    <property type="protein sequence ID" value="CAE7243820.1"/>
    <property type="molecule type" value="Genomic_DNA"/>
</dbReference>
<keyword evidence="2" id="KW-0732">Signal</keyword>
<feature type="chain" id="PRO_5032618639" evidence="2">
    <location>
        <begin position="18"/>
        <end position="217"/>
    </location>
</feature>
<name>A0A812LAA8_9DINO</name>
<dbReference type="OrthoDB" id="2017693at2759"/>
<dbReference type="SUPFAM" id="SSF54913">
    <property type="entry name" value="GlnB-like"/>
    <property type="match status" value="1"/>
</dbReference>
<comment type="similarity">
    <text evidence="1">Belongs to the CutA family.</text>
</comment>
<gene>
    <name evidence="3" type="primary">cutA</name>
    <name evidence="3" type="ORF">SNAT2548_LOCUS11345</name>
</gene>
<comment type="caution">
    <text evidence="3">The sequence shown here is derived from an EMBL/GenBank/DDBJ whole genome shotgun (WGS) entry which is preliminary data.</text>
</comment>
<dbReference type="GO" id="GO:0010038">
    <property type="term" value="P:response to metal ion"/>
    <property type="evidence" value="ECO:0007669"/>
    <property type="project" value="InterPro"/>
</dbReference>
<keyword evidence="4" id="KW-1185">Reference proteome</keyword>
<sequence length="217" mass="23941">MSVSPCVLLVLLTGAYADWASTTVANRTAGQNLEEAVKKRLEAQSHSIESFHMEDIHSFYWWDSSVQEEQEVRATIDSEVPFAVLMEAIAADHPYDLPMIVTSALPHEGEEASADSSADEPKYVMGMALVNGTTAEIAQGLAKSIVEVKYSACAQVEKHGDSGSDFYITLKTLSAAKEQVAVDFGGLEWEWMPIRANEKYEKWLEDNVLIRSHAAEL</sequence>
<evidence type="ECO:0000313" key="3">
    <source>
        <dbReference type="EMBL" id="CAE7243820.1"/>
    </source>
</evidence>
<organism evidence="3 4">
    <name type="scientific">Symbiodinium natans</name>
    <dbReference type="NCBI Taxonomy" id="878477"/>
    <lineage>
        <taxon>Eukaryota</taxon>
        <taxon>Sar</taxon>
        <taxon>Alveolata</taxon>
        <taxon>Dinophyceae</taxon>
        <taxon>Suessiales</taxon>
        <taxon>Symbiodiniaceae</taxon>
        <taxon>Symbiodinium</taxon>
    </lineage>
</organism>
<evidence type="ECO:0000313" key="4">
    <source>
        <dbReference type="Proteomes" id="UP000604046"/>
    </source>
</evidence>
<dbReference type="Gene3D" id="3.30.70.120">
    <property type="match status" value="1"/>
</dbReference>
<dbReference type="InterPro" id="IPR004323">
    <property type="entry name" value="Ion_tolerance_CutA"/>
</dbReference>
<dbReference type="InterPro" id="IPR011322">
    <property type="entry name" value="N-reg_PII-like_a/b"/>
</dbReference>
<accession>A0A812LAA8</accession>
<proteinExistence type="inferred from homology"/>
<dbReference type="Pfam" id="PF03091">
    <property type="entry name" value="CutA1"/>
    <property type="match status" value="1"/>
</dbReference>
<dbReference type="AlphaFoldDB" id="A0A812LAA8"/>
<dbReference type="InterPro" id="IPR015867">
    <property type="entry name" value="N-reg_PII/ATP_PRibTrfase_C"/>
</dbReference>
<dbReference type="Proteomes" id="UP000604046">
    <property type="component" value="Unassembled WGS sequence"/>
</dbReference>
<protein>
    <submittedName>
        <fullName evidence="3">CutA protein</fullName>
    </submittedName>
</protein>
<evidence type="ECO:0000256" key="1">
    <source>
        <dbReference type="ARBA" id="ARBA00010169"/>
    </source>
</evidence>
<reference evidence="3" key="1">
    <citation type="submission" date="2021-02" db="EMBL/GenBank/DDBJ databases">
        <authorList>
            <person name="Dougan E. K."/>
            <person name="Rhodes N."/>
            <person name="Thang M."/>
            <person name="Chan C."/>
        </authorList>
    </citation>
    <scope>NUCLEOTIDE SEQUENCE</scope>
</reference>